<dbReference type="Pfam" id="PF11140">
    <property type="entry name" value="DUF2913"/>
    <property type="match status" value="1"/>
</dbReference>
<reference evidence="1 2" key="2">
    <citation type="submission" date="2014-09" db="EMBL/GenBank/DDBJ databases">
        <authorList>
            <consortium name="NBRP consortium"/>
            <person name="Sawabe T."/>
            <person name="Meirelles P."/>
            <person name="Nakanishi M."/>
            <person name="Sayaka M."/>
            <person name="Hattori M."/>
            <person name="Ohkuma M."/>
        </authorList>
    </citation>
    <scope>NUCLEOTIDE SEQUENCE [LARGE SCALE GENOMIC DNA]</scope>
    <source>
        <strain evidence="1 2">JCM 19240</strain>
    </source>
</reference>
<protein>
    <recommendedName>
        <fullName evidence="3">Alpha-acetolactate decarboxylase</fullName>
    </recommendedName>
</protein>
<comment type="caution">
    <text evidence="1">The sequence shown here is derived from an EMBL/GenBank/DDBJ whole genome shotgun (WGS) entry which is preliminary data.</text>
</comment>
<dbReference type="EMBL" id="BBMT01000004">
    <property type="protein sequence ID" value="GAL34151.1"/>
    <property type="molecule type" value="Genomic_DNA"/>
</dbReference>
<reference evidence="1 2" key="1">
    <citation type="submission" date="2014-09" db="EMBL/GenBank/DDBJ databases">
        <title>Vibrio maritimus JCM 19240. (C210) whole genome shotgun sequence.</title>
        <authorList>
            <person name="Sawabe T."/>
            <person name="Meirelles P."/>
            <person name="Nakanishi M."/>
            <person name="Sayaka M."/>
            <person name="Hattori M."/>
            <person name="Ohkuma M."/>
        </authorList>
    </citation>
    <scope>NUCLEOTIDE SEQUENCE [LARGE SCALE GENOMIC DNA]</scope>
    <source>
        <strain evidence="1 2">JCM 19240</strain>
    </source>
</reference>
<evidence type="ECO:0000313" key="1">
    <source>
        <dbReference type="EMBL" id="GAL34151.1"/>
    </source>
</evidence>
<dbReference type="OrthoDB" id="5814407at2"/>
<gene>
    <name evidence="1" type="ORF">JCM19240_1059</name>
</gene>
<dbReference type="Proteomes" id="UP000029224">
    <property type="component" value="Unassembled WGS sequence"/>
</dbReference>
<sequence>MSAYYSEIQKVVNSALDELAAEHATGKLINSPVTNNHFLVRWVTRAIKTQRFGKTTSANLIQWQKTGRSKGNESMLEPTFKRISAYYEGFFGGEIAPVTDAKIEQFIDDMEQAGWGVCTSEVLTDGGKVQFFTDGANSFAVCANQCDDCFDGENLVKPMSWFVRGNHAEFVTKAYEAGFMLHKVTDYKSKVKYHGEYLVYPLNQGTQLAEIPLSFKA</sequence>
<keyword evidence="2" id="KW-1185">Reference proteome</keyword>
<dbReference type="AlphaFoldDB" id="A0A090T2G7"/>
<accession>A0A090T2G7</accession>
<name>A0A090T2G7_9VIBR</name>
<evidence type="ECO:0008006" key="3">
    <source>
        <dbReference type="Google" id="ProtNLM"/>
    </source>
</evidence>
<organism evidence="1 2">
    <name type="scientific">Vibrio maritimus</name>
    <dbReference type="NCBI Taxonomy" id="990268"/>
    <lineage>
        <taxon>Bacteria</taxon>
        <taxon>Pseudomonadati</taxon>
        <taxon>Pseudomonadota</taxon>
        <taxon>Gammaproteobacteria</taxon>
        <taxon>Vibrionales</taxon>
        <taxon>Vibrionaceae</taxon>
        <taxon>Vibrio</taxon>
    </lineage>
</organism>
<proteinExistence type="predicted"/>
<dbReference type="InterPro" id="IPR021316">
    <property type="entry name" value="DUF2913"/>
</dbReference>
<evidence type="ECO:0000313" key="2">
    <source>
        <dbReference type="Proteomes" id="UP000029224"/>
    </source>
</evidence>